<feature type="transmembrane region" description="Helical" evidence="1">
    <location>
        <begin position="6"/>
        <end position="24"/>
    </location>
</feature>
<comment type="caution">
    <text evidence="2">The sequence shown here is derived from an EMBL/GenBank/DDBJ whole genome shotgun (WGS) entry which is preliminary data.</text>
</comment>
<keyword evidence="1" id="KW-0812">Transmembrane</keyword>
<evidence type="ECO:0000313" key="2">
    <source>
        <dbReference type="EMBL" id="RGQ40210.1"/>
    </source>
</evidence>
<organism evidence="2 3">
    <name type="scientific">[Clostridium] leptum</name>
    <dbReference type="NCBI Taxonomy" id="1535"/>
    <lineage>
        <taxon>Bacteria</taxon>
        <taxon>Bacillati</taxon>
        <taxon>Bacillota</taxon>
        <taxon>Clostridia</taxon>
        <taxon>Eubacteriales</taxon>
        <taxon>Oscillospiraceae</taxon>
        <taxon>Oscillospiraceae incertae sedis</taxon>
    </lineage>
</organism>
<dbReference type="EMBL" id="QRTC01000030">
    <property type="protein sequence ID" value="RGQ40210.1"/>
    <property type="molecule type" value="Genomic_DNA"/>
</dbReference>
<dbReference type="AlphaFoldDB" id="A0A412AWY9"/>
<evidence type="ECO:0000256" key="1">
    <source>
        <dbReference type="SAM" id="Phobius"/>
    </source>
</evidence>
<evidence type="ECO:0000313" key="3">
    <source>
        <dbReference type="Proteomes" id="UP000284751"/>
    </source>
</evidence>
<accession>A0A412AWY9</accession>
<keyword evidence="1" id="KW-0472">Membrane</keyword>
<name>A0A412AWY9_9FIRM</name>
<dbReference type="Proteomes" id="UP000284751">
    <property type="component" value="Unassembled WGS sequence"/>
</dbReference>
<keyword evidence="1" id="KW-1133">Transmembrane helix</keyword>
<reference evidence="2 3" key="1">
    <citation type="submission" date="2018-08" db="EMBL/GenBank/DDBJ databases">
        <title>A genome reference for cultivated species of the human gut microbiota.</title>
        <authorList>
            <person name="Zou Y."/>
            <person name="Xue W."/>
            <person name="Luo G."/>
        </authorList>
    </citation>
    <scope>NUCLEOTIDE SEQUENCE [LARGE SCALE GENOMIC DNA]</scope>
    <source>
        <strain evidence="2 3">AF28-26</strain>
    </source>
</reference>
<protein>
    <submittedName>
        <fullName evidence="2">Uncharacterized protein</fullName>
    </submittedName>
</protein>
<sequence length="120" mass="13821">MREVSLIRLAAAQIAYLILLYPLAKTKKFVNKNFYLSTPRFEKTNVYNRQNVYRRADTDCACPPCLPKSAADGDRQWREAFILTIDGRWLLRYCPCQSTSHKTISVAAEIALSAVPFPWY</sequence>
<gene>
    <name evidence="2" type="ORF">DWY99_08435</name>
</gene>
<proteinExistence type="predicted"/>